<dbReference type="InterPro" id="IPR029044">
    <property type="entry name" value="Nucleotide-diphossugar_trans"/>
</dbReference>
<accession>A0A0D1MPL4</accession>
<dbReference type="SUPFAM" id="SSF53448">
    <property type="entry name" value="Nucleotide-diphospho-sugar transferases"/>
    <property type="match status" value="1"/>
</dbReference>
<name>A0A0D1MPL4_9SPHN</name>
<organism evidence="2 3">
    <name type="scientific">Sphingomonas melonis</name>
    <dbReference type="NCBI Taxonomy" id="152682"/>
    <lineage>
        <taxon>Bacteria</taxon>
        <taxon>Pseudomonadati</taxon>
        <taxon>Pseudomonadota</taxon>
        <taxon>Alphaproteobacteria</taxon>
        <taxon>Sphingomonadales</taxon>
        <taxon>Sphingomonadaceae</taxon>
        <taxon>Sphingomonas</taxon>
    </lineage>
</organism>
<evidence type="ECO:0000313" key="2">
    <source>
        <dbReference type="EMBL" id="KIU29346.1"/>
    </source>
</evidence>
<gene>
    <name evidence="2" type="ORF">SR41_04925</name>
</gene>
<reference evidence="2 3" key="1">
    <citation type="submission" date="2015-01" db="EMBL/GenBank/DDBJ databases">
        <title>Genome of Sphingomonas taxi strain 30a.</title>
        <authorList>
            <person name="Eevers N."/>
            <person name="Van Hamme J."/>
            <person name="Bottos E."/>
            <person name="Weyens N."/>
            <person name="Vangronsveld J."/>
        </authorList>
    </citation>
    <scope>NUCLEOTIDE SEQUENCE [LARGE SCALE GENOMIC DNA]</scope>
    <source>
        <strain evidence="2 3">30a</strain>
    </source>
</reference>
<dbReference type="AlphaFoldDB" id="A0A0D1MPL4"/>
<keyword evidence="2" id="KW-0808">Transferase</keyword>
<comment type="caution">
    <text evidence="2">The sequence shown here is derived from an EMBL/GenBank/DDBJ whole genome shotgun (WGS) entry which is preliminary data.</text>
</comment>
<dbReference type="PANTHER" id="PTHR43685:SF3">
    <property type="entry name" value="SLR2126 PROTEIN"/>
    <property type="match status" value="1"/>
</dbReference>
<dbReference type="Proteomes" id="UP000033203">
    <property type="component" value="Unassembled WGS sequence"/>
</dbReference>
<dbReference type="PANTHER" id="PTHR43685">
    <property type="entry name" value="GLYCOSYLTRANSFERASE"/>
    <property type="match status" value="1"/>
</dbReference>
<dbReference type="EMBL" id="JXTP01000018">
    <property type="protein sequence ID" value="KIU29346.1"/>
    <property type="molecule type" value="Genomic_DNA"/>
</dbReference>
<dbReference type="InterPro" id="IPR050834">
    <property type="entry name" value="Glycosyltransf_2"/>
</dbReference>
<dbReference type="Pfam" id="PF00535">
    <property type="entry name" value="Glycos_transf_2"/>
    <property type="match status" value="1"/>
</dbReference>
<dbReference type="InterPro" id="IPR001173">
    <property type="entry name" value="Glyco_trans_2-like"/>
</dbReference>
<dbReference type="Gene3D" id="3.90.550.10">
    <property type="entry name" value="Spore Coat Polysaccharide Biosynthesis Protein SpsA, Chain A"/>
    <property type="match status" value="1"/>
</dbReference>
<dbReference type="CDD" id="cd00761">
    <property type="entry name" value="Glyco_tranf_GTA_type"/>
    <property type="match status" value="1"/>
</dbReference>
<dbReference type="PATRIC" id="fig|1549858.7.peg.164"/>
<protein>
    <submittedName>
        <fullName evidence="2">Glycosyl transferase</fullName>
    </submittedName>
</protein>
<evidence type="ECO:0000259" key="1">
    <source>
        <dbReference type="Pfam" id="PF00535"/>
    </source>
</evidence>
<dbReference type="GO" id="GO:0016740">
    <property type="term" value="F:transferase activity"/>
    <property type="evidence" value="ECO:0007669"/>
    <property type="project" value="UniProtKB-KW"/>
</dbReference>
<proteinExistence type="predicted"/>
<feature type="domain" description="Glycosyltransferase 2-like" evidence="1">
    <location>
        <begin position="8"/>
        <end position="138"/>
    </location>
</feature>
<sequence length="311" mass="33788">MTAIPAVSLLVCTRNRAAALPRLLASITHAAAQEGAPAIEVVIVDNGSTDATADRLAAWQAQQSFPVHLLHSDRPGLARARNAGLAAVRGAIVAMTDDDCRLHPDYFIALARCFAALGGSAIVGGRILPGDPDDLPITIKLEDHPMIATPDRFPGGFVMGANLAMTRDVLHRVGDFDERFGAGAPFRAAEDTDYLLRAQAAGIALRYEPHFVVDHHHGRRLAAEERALLAGYSVGDGALYAKFLFKDRRVLRYLLQDVGSLRLDLLRPVRAHKSIRAFYTFCLRHKLIGMAAFLTASVRPGRRPTDQYGRA</sequence>
<evidence type="ECO:0000313" key="3">
    <source>
        <dbReference type="Proteomes" id="UP000033203"/>
    </source>
</evidence>